<organism evidence="3 4">
    <name type="scientific">Catenulispora acidiphila (strain DSM 44928 / JCM 14897 / NBRC 102108 / NRRL B-24433 / ID139908)</name>
    <dbReference type="NCBI Taxonomy" id="479433"/>
    <lineage>
        <taxon>Bacteria</taxon>
        <taxon>Bacillati</taxon>
        <taxon>Actinomycetota</taxon>
        <taxon>Actinomycetes</taxon>
        <taxon>Catenulisporales</taxon>
        <taxon>Catenulisporaceae</taxon>
        <taxon>Catenulispora</taxon>
    </lineage>
</organism>
<dbReference type="OrthoDB" id="3226781at2"/>
<gene>
    <name evidence="3" type="ordered locus">Caci_7592</name>
</gene>
<dbReference type="SUPFAM" id="SSF50952">
    <property type="entry name" value="Soluble quinoprotein glucose dehydrogenase"/>
    <property type="match status" value="1"/>
</dbReference>
<dbReference type="RefSeq" id="WP_015796141.1">
    <property type="nucleotide sequence ID" value="NC_013131.1"/>
</dbReference>
<protein>
    <recommendedName>
        <fullName evidence="2">Lipoprotein LpqB N-terminal domain-containing protein</fullName>
    </recommendedName>
</protein>
<feature type="compositionally biased region" description="Low complexity" evidence="1">
    <location>
        <begin position="126"/>
        <end position="140"/>
    </location>
</feature>
<evidence type="ECO:0000256" key="1">
    <source>
        <dbReference type="SAM" id="MobiDB-lite"/>
    </source>
</evidence>
<feature type="region of interest" description="Disordered" evidence="1">
    <location>
        <begin position="126"/>
        <end position="150"/>
    </location>
</feature>
<evidence type="ECO:0000313" key="3">
    <source>
        <dbReference type="EMBL" id="ACU76416.1"/>
    </source>
</evidence>
<evidence type="ECO:0000313" key="4">
    <source>
        <dbReference type="Proteomes" id="UP000000851"/>
    </source>
</evidence>
<feature type="domain" description="Lipoprotein LpqB N-terminal" evidence="2">
    <location>
        <begin position="62"/>
        <end position="208"/>
    </location>
</feature>
<dbReference type="PROSITE" id="PS51257">
    <property type="entry name" value="PROKAR_LIPOPROTEIN"/>
    <property type="match status" value="1"/>
</dbReference>
<dbReference type="InterPro" id="IPR059026">
    <property type="entry name" value="LpqB_N"/>
</dbReference>
<evidence type="ECO:0000259" key="2">
    <source>
        <dbReference type="Pfam" id="PF25976"/>
    </source>
</evidence>
<proteinExistence type="predicted"/>
<accession>C7QBC5</accession>
<dbReference type="KEGG" id="cai:Caci_7592"/>
<name>C7QBC5_CATAD</name>
<dbReference type="InParanoid" id="C7QBC5"/>
<dbReference type="HOGENOM" id="CLU_402103_0_0_11"/>
<dbReference type="Pfam" id="PF25976">
    <property type="entry name" value="LpqB_N"/>
    <property type="match status" value="1"/>
</dbReference>
<reference evidence="3 4" key="1">
    <citation type="journal article" date="2009" name="Stand. Genomic Sci.">
        <title>Complete genome sequence of Catenulispora acidiphila type strain (ID 139908).</title>
        <authorList>
            <person name="Copeland A."/>
            <person name="Lapidus A."/>
            <person name="Glavina Del Rio T."/>
            <person name="Nolan M."/>
            <person name="Lucas S."/>
            <person name="Chen F."/>
            <person name="Tice H."/>
            <person name="Cheng J.F."/>
            <person name="Bruce D."/>
            <person name="Goodwin L."/>
            <person name="Pitluck S."/>
            <person name="Mikhailova N."/>
            <person name="Pati A."/>
            <person name="Ivanova N."/>
            <person name="Mavromatis K."/>
            <person name="Chen A."/>
            <person name="Palaniappan K."/>
            <person name="Chain P."/>
            <person name="Land M."/>
            <person name="Hauser L."/>
            <person name="Chang Y.J."/>
            <person name="Jeffries C.D."/>
            <person name="Chertkov O."/>
            <person name="Brettin T."/>
            <person name="Detter J.C."/>
            <person name="Han C."/>
            <person name="Ali Z."/>
            <person name="Tindall B.J."/>
            <person name="Goker M."/>
            <person name="Bristow J."/>
            <person name="Eisen J.A."/>
            <person name="Markowitz V."/>
            <person name="Hugenholtz P."/>
            <person name="Kyrpides N.C."/>
            <person name="Klenk H.P."/>
        </authorList>
    </citation>
    <scope>NUCLEOTIDE SEQUENCE [LARGE SCALE GENOMIC DNA]</scope>
    <source>
        <strain evidence="4">DSM 44928 / JCM 14897 / NBRC 102108 / NRRL B-24433 / ID139908</strain>
    </source>
</reference>
<keyword evidence="4" id="KW-1185">Reference proteome</keyword>
<dbReference type="Proteomes" id="UP000000851">
    <property type="component" value="Chromosome"/>
</dbReference>
<dbReference type="AlphaFoldDB" id="C7QBC5"/>
<dbReference type="STRING" id="479433.Caci_7592"/>
<feature type="region of interest" description="Disordered" evidence="1">
    <location>
        <begin position="647"/>
        <end position="684"/>
    </location>
</feature>
<sequence precursor="true">MSARDPERGALRDRVARWAAGLLAVAAVGGAAACAGPPSKGAIHGVTLNKSRNNVVILAREPTNTMAPAALVLAFLQALTGDQKDASFSVAQEYLTPDARAKWDPATSPTKIVQYANPYIDTGQSAGGAQPAFGSSSAPQAAPPSPAAVGDTVTVTAKGPESAQVDQYGFFQYVSPQTAAESFSVKYLGPATGWRIATPPEFRMVLPEAFKRAYQTYQSPLTVYLPTHGGPAQMDQVYLTQDTGKVDYTYGALASAVLHGRYPSQNSNLELQAVTVDPSGLATVSLKALPAGTTDITDVRQALVDTFRDASETQQLLSPTPLIRMRVVYPGCGTACSSQDVAPYTPGAPTVYWVCQQKGQNDTNAAIVSKQLVTGASATSPTVCPANGAKVPSVVGMAGVPVSPDTLIAVKQTPDSADVKTPSGTTMVAVVRNDGAVVVLNDKNADQQVWYTPAKTGKITDLEWDPVDGALWVVDNNSLYRVRDPGGKGPGGAQDQVLAPGLTVSRFKPSPDGLHAVVVGGQPASGGPGSANNAQPAWMATIDRTGDTPSLSTDTVFQLLAGWPQTQDLSSVTLQTATDAAWADARTVVILGTQAETSTPKLFKVYLDGSQDSTIMDPDDAQPAALHIGAVTVPSLGHPSMWTFSDAPGPADSAPTVSYFKRTGGSDSSQEIGSSPVLATVASG</sequence>
<dbReference type="EMBL" id="CP001700">
    <property type="protein sequence ID" value="ACU76416.1"/>
    <property type="molecule type" value="Genomic_DNA"/>
</dbReference>
<dbReference type="InterPro" id="IPR011041">
    <property type="entry name" value="Quinoprot_gluc/sorb_DH_b-prop"/>
</dbReference>